<organism evidence="2 3">
    <name type="scientific">Cohnella rhizosphaerae</name>
    <dbReference type="NCBI Taxonomy" id="1457232"/>
    <lineage>
        <taxon>Bacteria</taxon>
        <taxon>Bacillati</taxon>
        <taxon>Bacillota</taxon>
        <taxon>Bacilli</taxon>
        <taxon>Bacillales</taxon>
        <taxon>Paenibacillaceae</taxon>
        <taxon>Cohnella</taxon>
    </lineage>
</organism>
<name>A0A9X4KXX8_9BACL</name>
<feature type="region of interest" description="Disordered" evidence="1">
    <location>
        <begin position="38"/>
        <end position="59"/>
    </location>
</feature>
<reference evidence="2" key="1">
    <citation type="submission" date="2022-10" db="EMBL/GenBank/DDBJ databases">
        <title>Comparative genomic analysis of Cohnella hashimotonis sp. nov., isolated from the International Space Station.</title>
        <authorList>
            <person name="Simpson A."/>
            <person name="Venkateswaran K."/>
        </authorList>
    </citation>
    <scope>NUCLEOTIDE SEQUENCE</scope>
    <source>
        <strain evidence="2">DSM 28161</strain>
    </source>
</reference>
<sequence length="297" mass="32574">MARRRSPLIFFIAENRLDDGVARKIANEANRMVSDRLETPTASMPPDRGTLETMPKRGASADERTIAEALEETIDGLHWVGHNAIYAAASMKAIRELDGWGEASEMAAIAALIRAFKGKIPGRSWIGYKTSEVKALTLGEEEGGAGIEDGAALSRAMLRELASFENVYRAEAHHDLIGHMLTFSHALVTLEELGYPELFKRGLVPLFKLVHVLRASRELRSGASIQLNSPVDREPLAPAPAAASLPTEAAFWERDRSKAAWDFGHAFKFPYSFYHLAARAGGADAAAYDRFRRIVGS</sequence>
<evidence type="ECO:0000256" key="1">
    <source>
        <dbReference type="SAM" id="MobiDB-lite"/>
    </source>
</evidence>
<gene>
    <name evidence="2" type="ORF">OMP40_29025</name>
</gene>
<dbReference type="RefSeq" id="WP_277536547.1">
    <property type="nucleotide sequence ID" value="NZ_JAPDIA010000008.1"/>
</dbReference>
<proteinExistence type="predicted"/>
<dbReference type="EMBL" id="JAPDIA010000008">
    <property type="protein sequence ID" value="MDG0812912.1"/>
    <property type="molecule type" value="Genomic_DNA"/>
</dbReference>
<keyword evidence="3" id="KW-1185">Reference proteome</keyword>
<evidence type="ECO:0000313" key="3">
    <source>
        <dbReference type="Proteomes" id="UP001153404"/>
    </source>
</evidence>
<comment type="caution">
    <text evidence="2">The sequence shown here is derived from an EMBL/GenBank/DDBJ whole genome shotgun (WGS) entry which is preliminary data.</text>
</comment>
<dbReference type="AlphaFoldDB" id="A0A9X4KXX8"/>
<evidence type="ECO:0000313" key="2">
    <source>
        <dbReference type="EMBL" id="MDG0812912.1"/>
    </source>
</evidence>
<protein>
    <submittedName>
        <fullName evidence="2">Uncharacterized protein</fullName>
    </submittedName>
</protein>
<accession>A0A9X4KXX8</accession>
<dbReference type="Proteomes" id="UP001153404">
    <property type="component" value="Unassembled WGS sequence"/>
</dbReference>